<dbReference type="GO" id="GO:0071897">
    <property type="term" value="P:DNA biosynthetic process"/>
    <property type="evidence" value="ECO:0007669"/>
    <property type="project" value="UniProtKB-ARBA"/>
</dbReference>
<dbReference type="Pfam" id="PF07727">
    <property type="entry name" value="RVT_2"/>
    <property type="match status" value="1"/>
</dbReference>
<evidence type="ECO:0000313" key="2">
    <source>
        <dbReference type="EMBL" id="GFY30255.1"/>
    </source>
</evidence>
<sequence>MKQPQGYIEKGKEGLVCKLKQALYGLHQSGRAWYFELNNVLNEIGLQKLNWCNCTYFLGNSIVLLVYVDDIVIFGQTRKDIDDVLIKLKGKFNLKITGKTKRLLGVEFEETDECMLIHQIPYIDEIYKKYEHLNIPISSLPIAKGIQYSKRQCPQSNDEKIEMREIPYRNVLGCLSFLAGRTRPDISYAVNNFSQFQNDPGLDHWYGLLKLFGYVNKTKHYKLRLNCRYIDIVGFSDADFAANRDDRVSMGGQFICLGNAPITWRTFKEKSVSLSTMEAEFMSMVECIKEITWLDNIMNECASRDVVKYRSKPVLLADNQAAIDFLKSQIENYRTKHIEVRYHYVRDLFYKDLFEVKYVKSKANLADIFTKPLTQNELNNFVENVFVY</sequence>
<dbReference type="Proteomes" id="UP000887159">
    <property type="component" value="Unassembled WGS sequence"/>
</dbReference>
<dbReference type="PANTHER" id="PTHR11439:SF483">
    <property type="entry name" value="PEPTIDE SYNTHASE GLIP-LIKE, PUTATIVE (AFU_ORTHOLOGUE AFUA_3G12920)-RELATED"/>
    <property type="match status" value="1"/>
</dbReference>
<dbReference type="InterPro" id="IPR043502">
    <property type="entry name" value="DNA/RNA_pol_sf"/>
</dbReference>
<proteinExistence type="predicted"/>
<organism evidence="2 3">
    <name type="scientific">Trichonephila clavipes</name>
    <name type="common">Golden silk orbweaver</name>
    <name type="synonym">Nephila clavipes</name>
    <dbReference type="NCBI Taxonomy" id="2585209"/>
    <lineage>
        <taxon>Eukaryota</taxon>
        <taxon>Metazoa</taxon>
        <taxon>Ecdysozoa</taxon>
        <taxon>Arthropoda</taxon>
        <taxon>Chelicerata</taxon>
        <taxon>Arachnida</taxon>
        <taxon>Araneae</taxon>
        <taxon>Araneomorphae</taxon>
        <taxon>Entelegynae</taxon>
        <taxon>Araneoidea</taxon>
        <taxon>Nephilidae</taxon>
        <taxon>Trichonephila</taxon>
    </lineage>
</organism>
<dbReference type="AlphaFoldDB" id="A0A8X7BGB1"/>
<dbReference type="InterPro" id="IPR013103">
    <property type="entry name" value="RVT_2"/>
</dbReference>
<gene>
    <name evidence="2" type="ORF">TNCV_4065061</name>
</gene>
<evidence type="ECO:0000259" key="1">
    <source>
        <dbReference type="Pfam" id="PF07727"/>
    </source>
</evidence>
<dbReference type="SUPFAM" id="SSF56672">
    <property type="entry name" value="DNA/RNA polymerases"/>
    <property type="match status" value="1"/>
</dbReference>
<name>A0A8X7BGB1_TRICX</name>
<dbReference type="PANTHER" id="PTHR11439">
    <property type="entry name" value="GAG-POL-RELATED RETROTRANSPOSON"/>
    <property type="match status" value="1"/>
</dbReference>
<reference evidence="2" key="1">
    <citation type="submission" date="2020-08" db="EMBL/GenBank/DDBJ databases">
        <title>Multicomponent nature underlies the extraordinary mechanical properties of spider dragline silk.</title>
        <authorList>
            <person name="Kono N."/>
            <person name="Nakamura H."/>
            <person name="Mori M."/>
            <person name="Yoshida Y."/>
            <person name="Ohtoshi R."/>
            <person name="Malay A.D."/>
            <person name="Moran D.A.P."/>
            <person name="Tomita M."/>
            <person name="Numata K."/>
            <person name="Arakawa K."/>
        </authorList>
    </citation>
    <scope>NUCLEOTIDE SEQUENCE</scope>
</reference>
<comment type="caution">
    <text evidence="2">The sequence shown here is derived from an EMBL/GenBank/DDBJ whole genome shotgun (WGS) entry which is preliminary data.</text>
</comment>
<dbReference type="CDD" id="cd09272">
    <property type="entry name" value="RNase_HI_RT_Ty1"/>
    <property type="match status" value="1"/>
</dbReference>
<keyword evidence="3" id="KW-1185">Reference proteome</keyword>
<feature type="domain" description="Reverse transcriptase Ty1/copia-type" evidence="1">
    <location>
        <begin position="1"/>
        <end position="142"/>
    </location>
</feature>
<dbReference type="EMBL" id="BMAU01021392">
    <property type="protein sequence ID" value="GFY30255.1"/>
    <property type="molecule type" value="Genomic_DNA"/>
</dbReference>
<accession>A0A8X7BGB1</accession>
<protein>
    <submittedName>
        <fullName evidence="2">Retrovirus-related Pol polyprotein from transposon TNT 1-94</fullName>
    </submittedName>
</protein>
<evidence type="ECO:0000313" key="3">
    <source>
        <dbReference type="Proteomes" id="UP000887159"/>
    </source>
</evidence>